<accession>A0ABR0XNP1</accession>
<reference evidence="3 4" key="1">
    <citation type="journal article" date="2021" name="Comput. Struct. Biotechnol. J.">
        <title>De novo genome assembly of the potent medicinal plant Rehmannia glutinosa using nanopore technology.</title>
        <authorList>
            <person name="Ma L."/>
            <person name="Dong C."/>
            <person name="Song C."/>
            <person name="Wang X."/>
            <person name="Zheng X."/>
            <person name="Niu Y."/>
            <person name="Chen S."/>
            <person name="Feng W."/>
        </authorList>
    </citation>
    <scope>NUCLEOTIDE SEQUENCE [LARGE SCALE GENOMIC DNA]</scope>
    <source>
        <strain evidence="3">DH-2019</strain>
    </source>
</reference>
<organism evidence="3 4">
    <name type="scientific">Rehmannia glutinosa</name>
    <name type="common">Chinese foxglove</name>
    <dbReference type="NCBI Taxonomy" id="99300"/>
    <lineage>
        <taxon>Eukaryota</taxon>
        <taxon>Viridiplantae</taxon>
        <taxon>Streptophyta</taxon>
        <taxon>Embryophyta</taxon>
        <taxon>Tracheophyta</taxon>
        <taxon>Spermatophyta</taxon>
        <taxon>Magnoliopsida</taxon>
        <taxon>eudicotyledons</taxon>
        <taxon>Gunneridae</taxon>
        <taxon>Pentapetalae</taxon>
        <taxon>asterids</taxon>
        <taxon>lamiids</taxon>
        <taxon>Lamiales</taxon>
        <taxon>Orobanchaceae</taxon>
        <taxon>Rehmannieae</taxon>
        <taxon>Rehmannia</taxon>
    </lineage>
</organism>
<gene>
    <name evidence="3" type="ORF">DH2020_004085</name>
</gene>
<evidence type="ECO:0000256" key="2">
    <source>
        <dbReference type="SAM" id="SignalP"/>
    </source>
</evidence>
<dbReference type="Proteomes" id="UP001318860">
    <property type="component" value="Unassembled WGS sequence"/>
</dbReference>
<feature type="signal peptide" evidence="2">
    <location>
        <begin position="1"/>
        <end position="19"/>
    </location>
</feature>
<dbReference type="EMBL" id="JABTTQ020000003">
    <property type="protein sequence ID" value="KAK6160704.1"/>
    <property type="molecule type" value="Genomic_DNA"/>
</dbReference>
<keyword evidence="2" id="KW-0732">Signal</keyword>
<feature type="chain" id="PRO_5045672407" evidence="2">
    <location>
        <begin position="20"/>
        <end position="181"/>
    </location>
</feature>
<feature type="compositionally biased region" description="Polar residues" evidence="1">
    <location>
        <begin position="101"/>
        <end position="112"/>
    </location>
</feature>
<sequence length="181" mass="20095">MNIILQFFLLFFCCCLSSSLIESKASQMSEACPKKLHVHRVNISVAVFIDERSRVGKEQKIAMELAVQDFKHCVNLIQSAGAASAASGSGNSTKSDDDTESSGSSVKDSAKTSMSDEDWEDLDLRAASTIRLCLAKNVLANVHGISNAKELWEKLEALYQAKEISNWLYLKEQFHTLRMNE</sequence>
<protein>
    <submittedName>
        <fullName evidence="3">Uncharacterized protein</fullName>
    </submittedName>
</protein>
<name>A0ABR0XNP1_REHGL</name>
<evidence type="ECO:0000313" key="3">
    <source>
        <dbReference type="EMBL" id="KAK6160704.1"/>
    </source>
</evidence>
<proteinExistence type="predicted"/>
<dbReference type="Pfam" id="PF14223">
    <property type="entry name" value="Retrotran_gag_2"/>
    <property type="match status" value="1"/>
</dbReference>
<comment type="caution">
    <text evidence="3">The sequence shown here is derived from an EMBL/GenBank/DDBJ whole genome shotgun (WGS) entry which is preliminary data.</text>
</comment>
<evidence type="ECO:0000313" key="4">
    <source>
        <dbReference type="Proteomes" id="UP001318860"/>
    </source>
</evidence>
<evidence type="ECO:0000256" key="1">
    <source>
        <dbReference type="SAM" id="MobiDB-lite"/>
    </source>
</evidence>
<keyword evidence="4" id="KW-1185">Reference proteome</keyword>
<feature type="region of interest" description="Disordered" evidence="1">
    <location>
        <begin position="84"/>
        <end position="112"/>
    </location>
</feature>